<comment type="caution">
    <text evidence="2">The sequence shown here is derived from an EMBL/GenBank/DDBJ whole genome shotgun (WGS) entry which is preliminary data.</text>
</comment>
<name>A0ABQ4CDQ6_9ACTN</name>
<accession>A0ABQ4CDQ6</accession>
<protein>
    <recommendedName>
        <fullName evidence="4">Peroxidase-related enzyme</fullName>
    </recommendedName>
</protein>
<dbReference type="PANTHER" id="PTHR35446">
    <property type="entry name" value="SI:CH211-175M2.5"/>
    <property type="match status" value="1"/>
</dbReference>
<organism evidence="2 3">
    <name type="scientific">Asanoa iriomotensis</name>
    <dbReference type="NCBI Taxonomy" id="234613"/>
    <lineage>
        <taxon>Bacteria</taxon>
        <taxon>Bacillati</taxon>
        <taxon>Actinomycetota</taxon>
        <taxon>Actinomycetes</taxon>
        <taxon>Micromonosporales</taxon>
        <taxon>Micromonosporaceae</taxon>
        <taxon>Asanoa</taxon>
    </lineage>
</organism>
<feature type="region of interest" description="Disordered" evidence="1">
    <location>
        <begin position="190"/>
        <end position="211"/>
    </location>
</feature>
<evidence type="ECO:0000313" key="3">
    <source>
        <dbReference type="Proteomes" id="UP000624325"/>
    </source>
</evidence>
<gene>
    <name evidence="2" type="ORF">Air01nite_66910</name>
</gene>
<dbReference type="SUPFAM" id="SSF69118">
    <property type="entry name" value="AhpD-like"/>
    <property type="match status" value="1"/>
</dbReference>
<evidence type="ECO:0000313" key="2">
    <source>
        <dbReference type="EMBL" id="GIF60596.1"/>
    </source>
</evidence>
<dbReference type="InterPro" id="IPR029032">
    <property type="entry name" value="AhpD-like"/>
</dbReference>
<proteinExistence type="predicted"/>
<dbReference type="EMBL" id="BONC01000071">
    <property type="protein sequence ID" value="GIF60596.1"/>
    <property type="molecule type" value="Genomic_DNA"/>
</dbReference>
<sequence>MSAIGFLGVPEITPDARRTFDEDLTELGFVMNASRLWAYAPATMNGLFDLMRQTSRAHELTLRQRGILVAACASASGDSYCSLAWGSKLAEATDAHTASAVLRGDDDGLTTSERAVADWARKVARDPNHTVAADAQALRDAGYDDAQIFGITVFVALRIAFLTVNDALGVRPDAEFRSVAPEAVLDAVTYGRPIDDETTGDQPLDQGRSRG</sequence>
<evidence type="ECO:0008006" key="4">
    <source>
        <dbReference type="Google" id="ProtNLM"/>
    </source>
</evidence>
<dbReference type="Proteomes" id="UP000624325">
    <property type="component" value="Unassembled WGS sequence"/>
</dbReference>
<dbReference type="RefSeq" id="WP_203707411.1">
    <property type="nucleotide sequence ID" value="NZ_BAAALU010000007.1"/>
</dbReference>
<evidence type="ECO:0000256" key="1">
    <source>
        <dbReference type="SAM" id="MobiDB-lite"/>
    </source>
</evidence>
<dbReference type="PANTHER" id="PTHR35446:SF2">
    <property type="entry name" value="CARBOXYMUCONOLACTONE DECARBOXYLASE-LIKE DOMAIN-CONTAINING PROTEIN"/>
    <property type="match status" value="1"/>
</dbReference>
<dbReference type="Gene3D" id="1.20.1290.10">
    <property type="entry name" value="AhpD-like"/>
    <property type="match status" value="1"/>
</dbReference>
<reference evidence="2 3" key="1">
    <citation type="submission" date="2021-01" db="EMBL/GenBank/DDBJ databases">
        <title>Whole genome shotgun sequence of Asanoa iriomotensis NBRC 100142.</title>
        <authorList>
            <person name="Komaki H."/>
            <person name="Tamura T."/>
        </authorList>
    </citation>
    <scope>NUCLEOTIDE SEQUENCE [LARGE SCALE GENOMIC DNA]</scope>
    <source>
        <strain evidence="2 3">NBRC 100142</strain>
    </source>
</reference>
<keyword evidence="3" id="KW-1185">Reference proteome</keyword>